<proteinExistence type="predicted"/>
<dbReference type="OrthoDB" id="3403532at2"/>
<dbReference type="Proteomes" id="UP000267536">
    <property type="component" value="Unassembled WGS sequence"/>
</dbReference>
<gene>
    <name evidence="1" type="ORF">EF294_18540</name>
</gene>
<evidence type="ECO:0000313" key="2">
    <source>
        <dbReference type="Proteomes" id="UP000267536"/>
    </source>
</evidence>
<organism evidence="1 2">
    <name type="scientific">Gordonia oryzae</name>
    <dbReference type="NCBI Taxonomy" id="2487349"/>
    <lineage>
        <taxon>Bacteria</taxon>
        <taxon>Bacillati</taxon>
        <taxon>Actinomycetota</taxon>
        <taxon>Actinomycetes</taxon>
        <taxon>Mycobacteriales</taxon>
        <taxon>Gordoniaceae</taxon>
        <taxon>Gordonia</taxon>
    </lineage>
</organism>
<protein>
    <submittedName>
        <fullName evidence="1">Uncharacterized protein</fullName>
    </submittedName>
</protein>
<comment type="caution">
    <text evidence="1">The sequence shown here is derived from an EMBL/GenBank/DDBJ whole genome shotgun (WGS) entry which is preliminary data.</text>
</comment>
<reference evidence="1 2" key="1">
    <citation type="submission" date="2018-11" db="EMBL/GenBank/DDBJ databases">
        <title>Draft genome sequence of Gordonia sp. RS15-1S isolated from rice stems.</title>
        <authorList>
            <person name="Muangham S."/>
        </authorList>
    </citation>
    <scope>NUCLEOTIDE SEQUENCE [LARGE SCALE GENOMIC DNA]</scope>
    <source>
        <strain evidence="1 2">RS15-1S</strain>
    </source>
</reference>
<dbReference type="RefSeq" id="WP_123932398.1">
    <property type="nucleotide sequence ID" value="NZ_JBPSDP010000017.1"/>
</dbReference>
<dbReference type="EMBL" id="RKMH01000016">
    <property type="protein sequence ID" value="RPA57507.1"/>
    <property type="molecule type" value="Genomic_DNA"/>
</dbReference>
<keyword evidence="2" id="KW-1185">Reference proteome</keyword>
<dbReference type="AlphaFoldDB" id="A0A3N4G7Y6"/>
<evidence type="ECO:0000313" key="1">
    <source>
        <dbReference type="EMBL" id="RPA57507.1"/>
    </source>
</evidence>
<sequence>MGQLAFFSAETDEPVIDDLAGLLAGPGQSAPVYAGADLVGTRVSVIVAQRWRADAIVAQVQTVGLDAEVITSDEGNPLARTAPSPRLDELHLRWSTGAVKTMPAAWVPTPHALRFWVLAAGRTDPTGQYLLGLDAHCPDSHSVLATALMRVGIAPTLVGNRIGAPALRVGRRRLTRLAEYVGPPPPGATDREWPGGC</sequence>
<name>A0A3N4G7Y6_9ACTN</name>
<accession>A0A3N4G7Y6</accession>